<proteinExistence type="predicted"/>
<evidence type="ECO:0000313" key="8">
    <source>
        <dbReference type="EMBL" id="NYE48820.1"/>
    </source>
</evidence>
<protein>
    <submittedName>
        <fullName evidence="8">Amino acid transporter</fullName>
    </submittedName>
</protein>
<feature type="transmembrane region" description="Helical" evidence="7">
    <location>
        <begin position="259"/>
        <end position="282"/>
    </location>
</feature>
<feature type="transmembrane region" description="Helical" evidence="7">
    <location>
        <begin position="363"/>
        <end position="383"/>
    </location>
</feature>
<dbReference type="AlphaFoldDB" id="A0A852U4E0"/>
<dbReference type="Proteomes" id="UP000589036">
    <property type="component" value="Unassembled WGS sequence"/>
</dbReference>
<dbReference type="PIRSF" id="PIRSF006060">
    <property type="entry name" value="AA_transporter"/>
    <property type="match status" value="1"/>
</dbReference>
<evidence type="ECO:0000313" key="9">
    <source>
        <dbReference type="Proteomes" id="UP000589036"/>
    </source>
</evidence>
<sequence>MTALESPGASERPGQHDADAARLAALGYTSEFKRDMSLWANFSLGFTYLSPVVGVYTLFAVSLAAGGPPMFWSLVVVGAGQFLVALVFGEVVSQYPVAGGVYPWARRLWGRRWAWMTGWVYAIALLVTIASVSYGAGPYLAQLLGFTAGTASTIACALIIIGIALAINLAGTKWLAWAAIIGFSAELLGALAVGGWLLVSERHHGLGVLFDAFGAGSGGSYLSAFLAAGLIGIFQYYGFEACGDVAEEVPDPTRRIPKAMRMTIYVGGAAAMFVCLALLLAVEDYAAVIGGADPDPVTTVLTAAFGAVGMKVVLAVVLISFVSCALSLQAAASRLMYSYARDGMVPGSRVLRTFLPGRHVPPYTMLVAAVVPALIVLGSIVSTDALTKIISFAVLGIYLGFQMVVLAALRARLKGWRPSGAFTLGRWGMPVTVGALVYGVLAIVNMAWPRTPDAPWFDNYIVAVSGAVVVGLGLVYLLAARPHEGSDAPAGDAIASEPATAPTGRETDRIWEDS</sequence>
<keyword evidence="9" id="KW-1185">Reference proteome</keyword>
<feature type="transmembrane region" description="Helical" evidence="7">
    <location>
        <begin position="389"/>
        <end position="409"/>
    </location>
</feature>
<feature type="transmembrane region" description="Helical" evidence="7">
    <location>
        <begin position="71"/>
        <end position="92"/>
    </location>
</feature>
<evidence type="ECO:0000256" key="2">
    <source>
        <dbReference type="ARBA" id="ARBA00022448"/>
    </source>
</evidence>
<feature type="transmembrane region" description="Helical" evidence="7">
    <location>
        <begin position="429"/>
        <end position="448"/>
    </location>
</feature>
<dbReference type="Pfam" id="PF13520">
    <property type="entry name" value="AA_permease_2"/>
    <property type="match status" value="1"/>
</dbReference>
<evidence type="ECO:0000256" key="7">
    <source>
        <dbReference type="SAM" id="Phobius"/>
    </source>
</evidence>
<comment type="caution">
    <text evidence="8">The sequence shown here is derived from an EMBL/GenBank/DDBJ whole genome shotgun (WGS) entry which is preliminary data.</text>
</comment>
<keyword evidence="5 7" id="KW-0472">Membrane</keyword>
<comment type="subcellular location">
    <subcellularLocation>
        <location evidence="1">Membrane</location>
        <topology evidence="1">Multi-pass membrane protein</topology>
    </subcellularLocation>
</comment>
<evidence type="ECO:0000256" key="1">
    <source>
        <dbReference type="ARBA" id="ARBA00004141"/>
    </source>
</evidence>
<dbReference type="GO" id="GO:0016020">
    <property type="term" value="C:membrane"/>
    <property type="evidence" value="ECO:0007669"/>
    <property type="project" value="UniProtKB-SubCell"/>
</dbReference>
<keyword evidence="3 7" id="KW-0812">Transmembrane</keyword>
<keyword evidence="4 7" id="KW-1133">Transmembrane helix</keyword>
<dbReference type="InterPro" id="IPR002293">
    <property type="entry name" value="AA/rel_permease1"/>
</dbReference>
<evidence type="ECO:0000256" key="5">
    <source>
        <dbReference type="ARBA" id="ARBA00023136"/>
    </source>
</evidence>
<feature type="compositionally biased region" description="Basic and acidic residues" evidence="6">
    <location>
        <begin position="505"/>
        <end position="514"/>
    </location>
</feature>
<feature type="transmembrane region" description="Helical" evidence="7">
    <location>
        <begin position="38"/>
        <end position="65"/>
    </location>
</feature>
<dbReference type="EMBL" id="JACCCC010000001">
    <property type="protein sequence ID" value="NYE48820.1"/>
    <property type="molecule type" value="Genomic_DNA"/>
</dbReference>
<feature type="transmembrane region" description="Helical" evidence="7">
    <location>
        <begin position="460"/>
        <end position="479"/>
    </location>
</feature>
<dbReference type="GO" id="GO:0022857">
    <property type="term" value="F:transmembrane transporter activity"/>
    <property type="evidence" value="ECO:0007669"/>
    <property type="project" value="InterPro"/>
</dbReference>
<dbReference type="PANTHER" id="PTHR45649:SF26">
    <property type="entry name" value="OS04G0435100 PROTEIN"/>
    <property type="match status" value="1"/>
</dbReference>
<accession>A0A852U4E0</accession>
<organism evidence="8 9">
    <name type="scientific">Spinactinospora alkalitolerans</name>
    <dbReference type="NCBI Taxonomy" id="687207"/>
    <lineage>
        <taxon>Bacteria</taxon>
        <taxon>Bacillati</taxon>
        <taxon>Actinomycetota</taxon>
        <taxon>Actinomycetes</taxon>
        <taxon>Streptosporangiales</taxon>
        <taxon>Nocardiopsidaceae</taxon>
        <taxon>Spinactinospora</taxon>
    </lineage>
</organism>
<evidence type="ECO:0000256" key="6">
    <source>
        <dbReference type="SAM" id="MobiDB-lite"/>
    </source>
</evidence>
<feature type="region of interest" description="Disordered" evidence="6">
    <location>
        <begin position="486"/>
        <end position="514"/>
    </location>
</feature>
<reference evidence="8 9" key="1">
    <citation type="submission" date="2020-07" db="EMBL/GenBank/DDBJ databases">
        <title>Sequencing the genomes of 1000 actinobacteria strains.</title>
        <authorList>
            <person name="Klenk H.-P."/>
        </authorList>
    </citation>
    <scope>NUCLEOTIDE SEQUENCE [LARGE SCALE GENOMIC DNA]</scope>
    <source>
        <strain evidence="8 9">CXB654</strain>
    </source>
</reference>
<evidence type="ECO:0000256" key="3">
    <source>
        <dbReference type="ARBA" id="ARBA00022692"/>
    </source>
</evidence>
<dbReference type="Gene3D" id="1.20.1740.10">
    <property type="entry name" value="Amino acid/polyamine transporter I"/>
    <property type="match status" value="1"/>
</dbReference>
<name>A0A852U4E0_9ACTN</name>
<dbReference type="RefSeq" id="WP_179644584.1">
    <property type="nucleotide sequence ID" value="NZ_BAAAYY010000010.1"/>
</dbReference>
<feature type="transmembrane region" description="Helical" evidence="7">
    <location>
        <begin position="219"/>
        <end position="239"/>
    </location>
</feature>
<gene>
    <name evidence="8" type="ORF">HDA32_003940</name>
</gene>
<feature type="transmembrane region" description="Helical" evidence="7">
    <location>
        <begin position="113"/>
        <end position="137"/>
    </location>
</feature>
<feature type="transmembrane region" description="Helical" evidence="7">
    <location>
        <begin position="174"/>
        <end position="199"/>
    </location>
</feature>
<dbReference type="PANTHER" id="PTHR45649">
    <property type="entry name" value="AMINO-ACID PERMEASE BAT1"/>
    <property type="match status" value="1"/>
</dbReference>
<feature type="transmembrane region" description="Helical" evidence="7">
    <location>
        <begin position="302"/>
        <end position="328"/>
    </location>
</feature>
<keyword evidence="2" id="KW-0813">Transport</keyword>
<feature type="transmembrane region" description="Helical" evidence="7">
    <location>
        <begin position="143"/>
        <end position="167"/>
    </location>
</feature>
<evidence type="ECO:0000256" key="4">
    <source>
        <dbReference type="ARBA" id="ARBA00022989"/>
    </source>
</evidence>